<comment type="catalytic activity">
    <reaction evidence="1 4">
        <text>(4aS,6R)-4a-hydroxy-L-erythro-5,6,7,8-tetrahydrobiopterin = (6R)-L-erythro-6,7-dihydrobiopterin + H2O</text>
        <dbReference type="Rhea" id="RHEA:11920"/>
        <dbReference type="ChEBI" id="CHEBI:15377"/>
        <dbReference type="ChEBI" id="CHEBI:15642"/>
        <dbReference type="ChEBI" id="CHEBI:43120"/>
        <dbReference type="EC" id="4.2.1.96"/>
    </reaction>
</comment>
<dbReference type="InterPro" id="IPR001533">
    <property type="entry name" value="Pterin_deHydtase"/>
</dbReference>
<dbReference type="EC" id="4.2.1.96" evidence="4"/>
<organism evidence="5 6">
    <name type="scientific">Shinella fusca</name>
    <dbReference type="NCBI Taxonomy" id="544480"/>
    <lineage>
        <taxon>Bacteria</taxon>
        <taxon>Pseudomonadati</taxon>
        <taxon>Pseudomonadota</taxon>
        <taxon>Alphaproteobacteria</taxon>
        <taxon>Hyphomicrobiales</taxon>
        <taxon>Rhizobiaceae</taxon>
        <taxon>Shinella</taxon>
    </lineage>
</organism>
<evidence type="ECO:0000256" key="2">
    <source>
        <dbReference type="ARBA" id="ARBA00006472"/>
    </source>
</evidence>
<evidence type="ECO:0000313" key="6">
    <source>
        <dbReference type="Proteomes" id="UP000535406"/>
    </source>
</evidence>
<dbReference type="RefSeq" id="WP_184144775.1">
    <property type="nucleotide sequence ID" value="NZ_JACHIK010000009.1"/>
</dbReference>
<dbReference type="SUPFAM" id="SSF55248">
    <property type="entry name" value="PCD-like"/>
    <property type="match status" value="1"/>
</dbReference>
<sequence>MKQEKLGEEAIGEALVGLDGWTRSGDGVAIEKSYRFKSFREAFGFMTEAALAAEKFNHHPEWFNVYNRVDVRLTNHDAGGLTELDFKLAAAMDKAAALRTKS</sequence>
<dbReference type="Proteomes" id="UP000535406">
    <property type="component" value="Unassembled WGS sequence"/>
</dbReference>
<dbReference type="NCBIfam" id="NF002018">
    <property type="entry name" value="PRK00823.1-3"/>
    <property type="match status" value="1"/>
</dbReference>
<dbReference type="HAMAP" id="MF_00434">
    <property type="entry name" value="Pterin_4_alpha"/>
    <property type="match status" value="1"/>
</dbReference>
<dbReference type="EMBL" id="JACHIK010000009">
    <property type="protein sequence ID" value="MBB5043399.1"/>
    <property type="molecule type" value="Genomic_DNA"/>
</dbReference>
<dbReference type="Gene3D" id="3.30.1360.20">
    <property type="entry name" value="Transcriptional coactivator/pterin dehydratase"/>
    <property type="match status" value="1"/>
</dbReference>
<comment type="similarity">
    <text evidence="2 4">Belongs to the pterin-4-alpha-carbinolamine dehydratase family.</text>
</comment>
<dbReference type="PANTHER" id="PTHR12599">
    <property type="entry name" value="PTERIN-4-ALPHA-CARBINOLAMINE DEHYDRATASE"/>
    <property type="match status" value="1"/>
</dbReference>
<proteinExistence type="inferred from homology"/>
<dbReference type="GO" id="GO:0006729">
    <property type="term" value="P:tetrahydrobiopterin biosynthetic process"/>
    <property type="evidence" value="ECO:0007669"/>
    <property type="project" value="InterPro"/>
</dbReference>
<dbReference type="Pfam" id="PF01329">
    <property type="entry name" value="Pterin_4a"/>
    <property type="match status" value="1"/>
</dbReference>
<evidence type="ECO:0000256" key="1">
    <source>
        <dbReference type="ARBA" id="ARBA00001554"/>
    </source>
</evidence>
<dbReference type="InterPro" id="IPR036428">
    <property type="entry name" value="PCD_sf"/>
</dbReference>
<dbReference type="CDD" id="cd00914">
    <property type="entry name" value="PCD_DCoH_subfamily_b"/>
    <property type="match status" value="1"/>
</dbReference>
<evidence type="ECO:0000256" key="4">
    <source>
        <dbReference type="HAMAP-Rule" id="MF_00434"/>
    </source>
</evidence>
<keyword evidence="3 4" id="KW-0456">Lyase</keyword>
<name>A0A7W8DUU9_9HYPH</name>
<comment type="caution">
    <text evidence="5">The sequence shown here is derived from an EMBL/GenBank/DDBJ whole genome shotgun (WGS) entry which is preliminary data.</text>
</comment>
<reference evidence="5 6" key="1">
    <citation type="submission" date="2020-08" db="EMBL/GenBank/DDBJ databases">
        <title>Genomic Encyclopedia of Type Strains, Phase IV (KMG-IV): sequencing the most valuable type-strain genomes for metagenomic binning, comparative biology and taxonomic classification.</title>
        <authorList>
            <person name="Goeker M."/>
        </authorList>
    </citation>
    <scope>NUCLEOTIDE SEQUENCE [LARGE SCALE GENOMIC DNA]</scope>
    <source>
        <strain evidence="5 6">DSM 21319</strain>
    </source>
</reference>
<dbReference type="AlphaFoldDB" id="A0A7W8DUU9"/>
<protein>
    <recommendedName>
        <fullName evidence="4">Putative pterin-4-alpha-carbinolamine dehydratase</fullName>
        <shortName evidence="4">PHS</shortName>
        <ecNumber evidence="4">4.2.1.96</ecNumber>
    </recommendedName>
    <alternativeName>
        <fullName evidence="4">4-alpha-hydroxy-tetrahydropterin dehydratase</fullName>
    </alternativeName>
    <alternativeName>
        <fullName evidence="4">Pterin carbinolamine dehydratase</fullName>
        <shortName evidence="4">PCD</shortName>
    </alternativeName>
</protein>
<gene>
    <name evidence="5" type="ORF">HNQ66_002805</name>
</gene>
<keyword evidence="6" id="KW-1185">Reference proteome</keyword>
<evidence type="ECO:0000313" key="5">
    <source>
        <dbReference type="EMBL" id="MBB5043399.1"/>
    </source>
</evidence>
<dbReference type="GO" id="GO:0008124">
    <property type="term" value="F:4-alpha-hydroxytetrahydrobiopterin dehydratase activity"/>
    <property type="evidence" value="ECO:0007669"/>
    <property type="project" value="UniProtKB-UniRule"/>
</dbReference>
<dbReference type="PANTHER" id="PTHR12599:SF0">
    <property type="entry name" value="PTERIN-4-ALPHA-CARBINOLAMINE DEHYDRATASE"/>
    <property type="match status" value="1"/>
</dbReference>
<accession>A0A7W8DUU9</accession>
<evidence type="ECO:0000256" key="3">
    <source>
        <dbReference type="ARBA" id="ARBA00023239"/>
    </source>
</evidence>
<dbReference type="NCBIfam" id="NF002017">
    <property type="entry name" value="PRK00823.1-2"/>
    <property type="match status" value="1"/>
</dbReference>